<accession>A0A0B1SC09</accession>
<dbReference type="InterPro" id="IPR023603">
    <property type="entry name" value="Low_specificity_L-TA-like"/>
</dbReference>
<dbReference type="Pfam" id="PF01212">
    <property type="entry name" value="Beta_elim_lyase"/>
    <property type="match status" value="1"/>
</dbReference>
<dbReference type="PANTHER" id="PTHR48097:SF9">
    <property type="entry name" value="L-THREONINE ALDOLASE"/>
    <property type="match status" value="1"/>
</dbReference>
<feature type="domain" description="Aromatic amino acid beta-eliminating lyase/threonine aldolase" evidence="5">
    <location>
        <begin position="7"/>
        <end position="191"/>
    </location>
</feature>
<dbReference type="InterPro" id="IPR001597">
    <property type="entry name" value="ArAA_b-elim_lyase/Thr_aldolase"/>
</dbReference>
<proteinExistence type="inferred from homology"/>
<evidence type="ECO:0000313" key="7">
    <source>
        <dbReference type="Proteomes" id="UP000053660"/>
    </source>
</evidence>
<keyword evidence="3" id="KW-0663">Pyridoxal phosphate</keyword>
<dbReference type="PANTHER" id="PTHR48097">
    <property type="entry name" value="L-THREONINE ALDOLASE-RELATED"/>
    <property type="match status" value="1"/>
</dbReference>
<dbReference type="EMBL" id="KN599608">
    <property type="protein sequence ID" value="KHJ80745.1"/>
    <property type="molecule type" value="Genomic_DNA"/>
</dbReference>
<evidence type="ECO:0000313" key="6">
    <source>
        <dbReference type="EMBL" id="KHJ80745.1"/>
    </source>
</evidence>
<dbReference type="NCBIfam" id="NF041359">
    <property type="entry name" value="GntG_guanitoxin"/>
    <property type="match status" value="1"/>
</dbReference>
<reference evidence="6 7" key="1">
    <citation type="submission" date="2014-03" db="EMBL/GenBank/DDBJ databases">
        <title>Draft genome of the hookworm Oesophagostomum dentatum.</title>
        <authorList>
            <person name="Mitreva M."/>
        </authorList>
    </citation>
    <scope>NUCLEOTIDE SEQUENCE [LARGE SCALE GENOMIC DNA]</scope>
    <source>
        <strain evidence="6 7">OD-Hann</strain>
    </source>
</reference>
<keyword evidence="7" id="KW-1185">Reference proteome</keyword>
<dbReference type="Gene3D" id="3.40.640.10">
    <property type="entry name" value="Type I PLP-dependent aspartate aminotransferase-like (Major domain)"/>
    <property type="match status" value="1"/>
</dbReference>
<evidence type="ECO:0000256" key="4">
    <source>
        <dbReference type="ARBA" id="ARBA00023239"/>
    </source>
</evidence>
<name>A0A0B1SC09_OESDE</name>
<dbReference type="SUPFAM" id="SSF53383">
    <property type="entry name" value="PLP-dependent transferases"/>
    <property type="match status" value="1"/>
</dbReference>
<dbReference type="AlphaFoldDB" id="A0A0B1SC09"/>
<evidence type="ECO:0000256" key="1">
    <source>
        <dbReference type="ARBA" id="ARBA00001933"/>
    </source>
</evidence>
<dbReference type="GO" id="GO:0006567">
    <property type="term" value="P:L-threonine catabolic process"/>
    <property type="evidence" value="ECO:0007669"/>
    <property type="project" value="TreeGrafter"/>
</dbReference>
<comment type="cofactor">
    <cofactor evidence="1">
        <name>pyridoxal 5'-phosphate</name>
        <dbReference type="ChEBI" id="CHEBI:597326"/>
    </cofactor>
</comment>
<dbReference type="Proteomes" id="UP000053660">
    <property type="component" value="Unassembled WGS sequence"/>
</dbReference>
<gene>
    <name evidence="6" type="ORF">OESDEN_19576</name>
</gene>
<organism evidence="6 7">
    <name type="scientific">Oesophagostomum dentatum</name>
    <name type="common">Nodular worm</name>
    <dbReference type="NCBI Taxonomy" id="61180"/>
    <lineage>
        <taxon>Eukaryota</taxon>
        <taxon>Metazoa</taxon>
        <taxon>Ecdysozoa</taxon>
        <taxon>Nematoda</taxon>
        <taxon>Chromadorea</taxon>
        <taxon>Rhabditida</taxon>
        <taxon>Rhabditina</taxon>
        <taxon>Rhabditomorpha</taxon>
        <taxon>Strongyloidea</taxon>
        <taxon>Strongylidae</taxon>
        <taxon>Oesophagostomum</taxon>
    </lineage>
</organism>
<dbReference type="GO" id="GO:0008732">
    <property type="term" value="F:L-allo-threonine aldolase activity"/>
    <property type="evidence" value="ECO:0007669"/>
    <property type="project" value="TreeGrafter"/>
</dbReference>
<dbReference type="FunFam" id="3.40.640.10:FF:000030">
    <property type="entry name" value="Low-specificity L-threonine aldolase"/>
    <property type="match status" value="1"/>
</dbReference>
<dbReference type="InterPro" id="IPR015421">
    <property type="entry name" value="PyrdxlP-dep_Trfase_major"/>
</dbReference>
<dbReference type="GO" id="GO:0005829">
    <property type="term" value="C:cytosol"/>
    <property type="evidence" value="ECO:0007669"/>
    <property type="project" value="TreeGrafter"/>
</dbReference>
<sequence length="209" mass="22904">MRNPFVNLCATLFGKEAGLFVASGTMGNLLAIMSHCQRGDEIIVGRFNHIHRWEQGNYAQLAGVSATTLPVNSDGTMKLEDIEDAIRVNDCHMPHTSLICLENTHNYVGGLVLPLDYLKKVHELASRHNVKVHIDGARIFNAAVALGVKVSDIAQYGDSVMMCFSKGLGAPVGSILVGSKSFIETARRRRKVGSVPKNMRNLVAYYSYL</sequence>
<keyword evidence="4" id="KW-0456">Lyase</keyword>
<evidence type="ECO:0000256" key="2">
    <source>
        <dbReference type="ARBA" id="ARBA00006966"/>
    </source>
</evidence>
<comment type="similarity">
    <text evidence="2">Belongs to the threonine aldolase family.</text>
</comment>
<evidence type="ECO:0000259" key="5">
    <source>
        <dbReference type="Pfam" id="PF01212"/>
    </source>
</evidence>
<dbReference type="OrthoDB" id="10261951at2759"/>
<dbReference type="InterPro" id="IPR015424">
    <property type="entry name" value="PyrdxlP-dep_Trfase"/>
</dbReference>
<dbReference type="GO" id="GO:0006545">
    <property type="term" value="P:glycine biosynthetic process"/>
    <property type="evidence" value="ECO:0007669"/>
    <property type="project" value="TreeGrafter"/>
</dbReference>
<protein>
    <submittedName>
        <fullName evidence="6">L-allo-threonine aldolase domain protein</fullName>
    </submittedName>
</protein>
<evidence type="ECO:0000256" key="3">
    <source>
        <dbReference type="ARBA" id="ARBA00022898"/>
    </source>
</evidence>